<feature type="compositionally biased region" description="Basic residues" evidence="1">
    <location>
        <begin position="1141"/>
        <end position="1151"/>
    </location>
</feature>
<dbReference type="EMBL" id="OY731406">
    <property type="protein sequence ID" value="CAJ1973875.1"/>
    <property type="molecule type" value="Genomic_DNA"/>
</dbReference>
<dbReference type="GO" id="GO:0009910">
    <property type="term" value="P:negative regulation of flower development"/>
    <property type="evidence" value="ECO:0007669"/>
    <property type="project" value="InterPro"/>
</dbReference>
<evidence type="ECO:0000256" key="1">
    <source>
        <dbReference type="SAM" id="MobiDB-lite"/>
    </source>
</evidence>
<feature type="region of interest" description="Disordered" evidence="1">
    <location>
        <begin position="1127"/>
        <end position="1151"/>
    </location>
</feature>
<dbReference type="PANTHER" id="PTHR35504:SF1">
    <property type="entry name" value="PROTEIN EMBRYONIC FLOWER 1"/>
    <property type="match status" value="1"/>
</dbReference>
<keyword evidence="3" id="KW-1185">Reference proteome</keyword>
<protein>
    <recommendedName>
        <fullName evidence="4">Protein EMBRYONIC FLOWER 1</fullName>
    </recommendedName>
</protein>
<accession>A0AA86T4L3</accession>
<dbReference type="PANTHER" id="PTHR35504">
    <property type="entry name" value="PROTEIN EMBRYONIC FLOWER 1"/>
    <property type="match status" value="1"/>
</dbReference>
<dbReference type="AlphaFoldDB" id="A0AA86T4L3"/>
<dbReference type="GO" id="GO:0045892">
    <property type="term" value="P:negative regulation of DNA-templated transcription"/>
    <property type="evidence" value="ECO:0007669"/>
    <property type="project" value="InterPro"/>
</dbReference>
<dbReference type="Proteomes" id="UP001189624">
    <property type="component" value="Chromosome 9"/>
</dbReference>
<dbReference type="GO" id="GO:0048367">
    <property type="term" value="P:shoot system development"/>
    <property type="evidence" value="ECO:0007669"/>
    <property type="project" value="InterPro"/>
</dbReference>
<dbReference type="InterPro" id="IPR034583">
    <property type="entry name" value="EMF1"/>
</dbReference>
<name>A0AA86T4L3_9FABA</name>
<organism evidence="2 3">
    <name type="scientific">Sphenostylis stenocarpa</name>
    <dbReference type="NCBI Taxonomy" id="92480"/>
    <lineage>
        <taxon>Eukaryota</taxon>
        <taxon>Viridiplantae</taxon>
        <taxon>Streptophyta</taxon>
        <taxon>Embryophyta</taxon>
        <taxon>Tracheophyta</taxon>
        <taxon>Spermatophyta</taxon>
        <taxon>Magnoliopsida</taxon>
        <taxon>eudicotyledons</taxon>
        <taxon>Gunneridae</taxon>
        <taxon>Pentapetalae</taxon>
        <taxon>rosids</taxon>
        <taxon>fabids</taxon>
        <taxon>Fabales</taxon>
        <taxon>Fabaceae</taxon>
        <taxon>Papilionoideae</taxon>
        <taxon>50 kb inversion clade</taxon>
        <taxon>NPAAA clade</taxon>
        <taxon>indigoferoid/millettioid clade</taxon>
        <taxon>Phaseoleae</taxon>
        <taxon>Sphenostylis</taxon>
    </lineage>
</organism>
<evidence type="ECO:0000313" key="2">
    <source>
        <dbReference type="EMBL" id="CAJ1973875.1"/>
    </source>
</evidence>
<proteinExistence type="predicted"/>
<evidence type="ECO:0008006" key="4">
    <source>
        <dbReference type="Google" id="ProtNLM"/>
    </source>
</evidence>
<feature type="region of interest" description="Disordered" evidence="1">
    <location>
        <begin position="960"/>
        <end position="989"/>
    </location>
</feature>
<reference evidence="2" key="1">
    <citation type="submission" date="2023-10" db="EMBL/GenBank/DDBJ databases">
        <authorList>
            <person name="Domelevo Entfellner J.-B."/>
        </authorList>
    </citation>
    <scope>NUCLEOTIDE SEQUENCE</scope>
</reference>
<feature type="compositionally biased region" description="Low complexity" evidence="1">
    <location>
        <begin position="975"/>
        <end position="984"/>
    </location>
</feature>
<sequence length="1151" mass="128332">MFYPLVRFCRGAVSNRLGDGRDRVWWSADILASCLCYLADSTCKRDAGKCEHFSIRGYVSEIRKKDWKICWPFPVHESDKQPSFLPLDAPKYSCRRCQNSALAIVVKEIQKNDQTDLNCCSIECRSGSNCNNEALKSGIQQDPMLDAVERREIDLNTTLSCINDYLPNSNEKGKKAGVVPIRTIDCEGNEVSFPGLSSNLKCTEKISGEMCNGGTPADNQCQNELIKVCRVLRKGTTLMKDLDNTDDHPTGPPLELVACNNAAPAGSIDNTVENDFQDHHSEKSTGLSRRKPRKVRLMADLLSDNGELKTEQNLIKELTSTCPSRKRKFPLDEVRRPTSMSFQRVENEVQNSQGDVKITDTFFDTRSNFKDVPKGLGLQDAAKGHWNKTEGERSHIVGKKKNKKIQVVDNALIPEQPLEPQRENEETVGTTEKAYASKTNSSRLAPLHAFTGKGTDNFPTNSLRIENEFNLSKAKGKMLQTDGELDSISWQKNNMLVQDYCAYSGEKARTTMPVTVTIPAAQGLLNRKGLEEGLHLSLNNYMVDAHVYNKKCIHQIESRLNISMPFQDGTSKVPQLNWRDSDNNVFGGQNIPSKNPTNALSGKVVHCEEINGARNAQKSIEAVDRLGFMKRYSEQTMEVSEQGTLDDIPMEIVELLAKNQYERCLPDVENRTSTLENPSLGRKGQIAVGSTIHGKGEMSLLKEGQKEKPQGKHKKNNMIARGENVKPSKRKPVYFSPLDRNNLGMNNLCPPQSPFGLEVSQSQKKPSGGFHFSAIGSSQLGSARNCRLNGSFEERGSPNATFQAPGGCSLHKNILHQDDEASRIWASLTSNHVSAGYDLPKKVVSSQHPSCNMDMTSLQSGVFHKQSTKRDNDLNYMNLNAAGLEKLNRNTGSETFSRMNGEYPFPCKHSGMEPHQNLRGSLDLYSNDTIPAMHLLSLMDAGMQSRTTFDVGVSTQMLKRPSYPGDCNTKLEIGTSKPPSTTKRPSSDYYSRSFLSDKHGCFVGSPTFGASSSTPHDKKLVRATDFNGQNPTKSGKKEKMKSSIYTLQNKVSKQITWPHNETETSLQRKLDVNGNHETPLPCKIISGNTCMVNRNPADLTIPETGNIYMIRGEDLKFEKSIPKHRPRFPIPYGYKQQRNLKGTKMKEHSKH</sequence>
<dbReference type="Gramene" id="rna-AYBTSS11_LOCUS25942">
    <property type="protein sequence ID" value="CAJ1973875.1"/>
    <property type="gene ID" value="gene-AYBTSS11_LOCUS25942"/>
</dbReference>
<evidence type="ECO:0000313" key="3">
    <source>
        <dbReference type="Proteomes" id="UP001189624"/>
    </source>
</evidence>
<feature type="region of interest" description="Disordered" evidence="1">
    <location>
        <begin position="268"/>
        <end position="291"/>
    </location>
</feature>
<feature type="region of interest" description="Disordered" evidence="1">
    <location>
        <begin position="702"/>
        <end position="723"/>
    </location>
</feature>
<gene>
    <name evidence="2" type="ORF">AYBTSS11_LOCUS25942</name>
</gene>